<evidence type="ECO:0000256" key="7">
    <source>
        <dbReference type="ARBA" id="ARBA00022840"/>
    </source>
</evidence>
<accession>A0A660SC58</accession>
<dbReference type="InterPro" id="IPR014001">
    <property type="entry name" value="Helicase_ATP-bd"/>
</dbReference>
<dbReference type="Pfam" id="PF00271">
    <property type="entry name" value="Helicase_C"/>
    <property type="match status" value="1"/>
</dbReference>
<evidence type="ECO:0000256" key="8">
    <source>
        <dbReference type="ARBA" id="ARBA00023125"/>
    </source>
</evidence>
<dbReference type="Pfam" id="PF17191">
    <property type="entry name" value="RecG_wedge"/>
    <property type="match status" value="1"/>
</dbReference>
<dbReference type="InterPro" id="IPR012340">
    <property type="entry name" value="NA-bd_OB-fold"/>
</dbReference>
<comment type="similarity">
    <text evidence="1 15">Belongs to the helicase family. RecG subfamily.</text>
</comment>
<proteinExistence type="inferred from homology"/>
<comment type="function">
    <text evidence="15">Plays a critical role in recombination and DNA repair. Helps process Holliday junction intermediates to mature products by catalyzing branch migration. Has replication fork regression activity, unwinds stalled or blocked replication forks to make a HJ that can be resolved. Has a DNA unwinding activity characteristic of a DNA helicase with 3'-5' polarity.</text>
</comment>
<dbReference type="SMART" id="SM00490">
    <property type="entry name" value="HELICc"/>
    <property type="match status" value="1"/>
</dbReference>
<feature type="domain" description="Helicase ATP-binding" evidence="16">
    <location>
        <begin position="275"/>
        <end position="436"/>
    </location>
</feature>
<dbReference type="InterPro" id="IPR001650">
    <property type="entry name" value="Helicase_C-like"/>
</dbReference>
<dbReference type="PANTHER" id="PTHR47964:SF1">
    <property type="entry name" value="ATP-DEPENDENT DNA HELICASE HOMOLOG RECG, CHLOROPLASTIC"/>
    <property type="match status" value="1"/>
</dbReference>
<dbReference type="EMBL" id="QNBC01000001">
    <property type="protein sequence ID" value="RKX68223.1"/>
    <property type="molecule type" value="Genomic_DNA"/>
</dbReference>
<keyword evidence="4 15" id="KW-0227">DNA damage</keyword>
<dbReference type="CDD" id="cd04488">
    <property type="entry name" value="RecG_wedge_OBF"/>
    <property type="match status" value="1"/>
</dbReference>
<dbReference type="NCBIfam" id="NF008168">
    <property type="entry name" value="PRK10917.2-2"/>
    <property type="match status" value="1"/>
</dbReference>
<feature type="domain" description="Helicase C-terminal" evidence="17">
    <location>
        <begin position="458"/>
        <end position="616"/>
    </location>
</feature>
<name>A0A660SC58_UNCT6</name>
<organism evidence="18 19">
    <name type="scientific">candidate division TA06 bacterium</name>
    <dbReference type="NCBI Taxonomy" id="2250710"/>
    <lineage>
        <taxon>Bacteria</taxon>
        <taxon>Bacteria division TA06</taxon>
    </lineage>
</organism>
<dbReference type="EC" id="5.6.2.4" evidence="13 15"/>
<dbReference type="PROSITE" id="PS51194">
    <property type="entry name" value="HELICASE_CTER"/>
    <property type="match status" value="1"/>
</dbReference>
<keyword evidence="5 15" id="KW-0378">Hydrolase</keyword>
<evidence type="ECO:0000256" key="1">
    <source>
        <dbReference type="ARBA" id="ARBA00007504"/>
    </source>
</evidence>
<comment type="caution">
    <text evidence="18">The sequence shown here is derived from an EMBL/GenBank/DDBJ whole genome shotgun (WGS) entry which is preliminary data.</text>
</comment>
<dbReference type="InterPro" id="IPR033454">
    <property type="entry name" value="RecG_wedge"/>
</dbReference>
<dbReference type="SUPFAM" id="SSF50249">
    <property type="entry name" value="Nucleic acid-binding proteins"/>
    <property type="match status" value="1"/>
</dbReference>
<comment type="catalytic activity">
    <reaction evidence="14 15">
        <text>ATP + H2O = ADP + phosphate + H(+)</text>
        <dbReference type="Rhea" id="RHEA:13065"/>
        <dbReference type="ChEBI" id="CHEBI:15377"/>
        <dbReference type="ChEBI" id="CHEBI:15378"/>
        <dbReference type="ChEBI" id="CHEBI:30616"/>
        <dbReference type="ChEBI" id="CHEBI:43474"/>
        <dbReference type="ChEBI" id="CHEBI:456216"/>
        <dbReference type="EC" id="5.6.2.4"/>
    </reaction>
</comment>
<keyword evidence="6 15" id="KW-0347">Helicase</keyword>
<dbReference type="GO" id="GO:0005524">
    <property type="term" value="F:ATP binding"/>
    <property type="evidence" value="ECO:0007669"/>
    <property type="project" value="UniProtKB-KW"/>
</dbReference>
<dbReference type="AlphaFoldDB" id="A0A660SC58"/>
<dbReference type="Gene3D" id="2.40.50.140">
    <property type="entry name" value="Nucleic acid-binding proteins"/>
    <property type="match status" value="1"/>
</dbReference>
<dbReference type="NCBIfam" id="NF008165">
    <property type="entry name" value="PRK10917.1-3"/>
    <property type="match status" value="1"/>
</dbReference>
<dbReference type="CDD" id="cd17992">
    <property type="entry name" value="DEXHc_RecG"/>
    <property type="match status" value="1"/>
</dbReference>
<dbReference type="InterPro" id="IPR011545">
    <property type="entry name" value="DEAD/DEAH_box_helicase_dom"/>
</dbReference>
<evidence type="ECO:0000313" key="19">
    <source>
        <dbReference type="Proteomes" id="UP000282321"/>
    </source>
</evidence>
<evidence type="ECO:0000256" key="5">
    <source>
        <dbReference type="ARBA" id="ARBA00022801"/>
    </source>
</evidence>
<evidence type="ECO:0000313" key="18">
    <source>
        <dbReference type="EMBL" id="RKX68223.1"/>
    </source>
</evidence>
<evidence type="ECO:0000256" key="10">
    <source>
        <dbReference type="ARBA" id="ARBA00023204"/>
    </source>
</evidence>
<evidence type="ECO:0000256" key="13">
    <source>
        <dbReference type="ARBA" id="ARBA00034808"/>
    </source>
</evidence>
<comment type="catalytic activity">
    <reaction evidence="12 15">
        <text>Couples ATP hydrolysis with the unwinding of duplex DNA by translocating in the 3'-5' direction.</text>
        <dbReference type="EC" id="5.6.2.4"/>
    </reaction>
</comment>
<evidence type="ECO:0000256" key="9">
    <source>
        <dbReference type="ARBA" id="ARBA00023172"/>
    </source>
</evidence>
<evidence type="ECO:0000256" key="15">
    <source>
        <dbReference type="RuleBase" id="RU363016"/>
    </source>
</evidence>
<dbReference type="Pfam" id="PF00270">
    <property type="entry name" value="DEAD"/>
    <property type="match status" value="1"/>
</dbReference>
<evidence type="ECO:0000256" key="6">
    <source>
        <dbReference type="ARBA" id="ARBA00022806"/>
    </source>
</evidence>
<dbReference type="NCBIfam" id="TIGR00643">
    <property type="entry name" value="recG"/>
    <property type="match status" value="1"/>
</dbReference>
<evidence type="ECO:0000256" key="14">
    <source>
        <dbReference type="ARBA" id="ARBA00048988"/>
    </source>
</evidence>
<dbReference type="InterPro" id="IPR027417">
    <property type="entry name" value="P-loop_NTPase"/>
</dbReference>
<dbReference type="GO" id="GO:0003677">
    <property type="term" value="F:DNA binding"/>
    <property type="evidence" value="ECO:0007669"/>
    <property type="project" value="UniProtKB-KW"/>
</dbReference>
<keyword evidence="10 15" id="KW-0234">DNA repair</keyword>
<dbReference type="PANTHER" id="PTHR47964">
    <property type="entry name" value="ATP-DEPENDENT DNA HELICASE HOMOLOG RECG, CHLOROPLASTIC"/>
    <property type="match status" value="1"/>
</dbReference>
<dbReference type="GO" id="GO:0006310">
    <property type="term" value="P:DNA recombination"/>
    <property type="evidence" value="ECO:0007669"/>
    <property type="project" value="UniProtKB-UniRule"/>
</dbReference>
<evidence type="ECO:0000256" key="2">
    <source>
        <dbReference type="ARBA" id="ARBA00017846"/>
    </source>
</evidence>
<evidence type="ECO:0000259" key="16">
    <source>
        <dbReference type="PROSITE" id="PS51192"/>
    </source>
</evidence>
<dbReference type="InterPro" id="IPR004609">
    <property type="entry name" value="ATP-dep_DNA_helicase_RecG"/>
</dbReference>
<sequence length="682" mass="77820">MLKIDTDVKYVKGVGPRVSKILSRINIKTVEDLLFHIPVRYVDRTNIKKIKDITIGEQTTLVGTILDRSLRRTVRGKIVGEFLFSDGTGNIKLLFFNQPYLKNVLKKGTHLIIFGKIDFFKSYQIIQPEFDVIDKQEGSSKENFGGIIPVYPLTEGISQKYLRKIIRNAIDNTDLSSYNILDNKILHDCSVIQLKDALLRVHTPNSVDEGIGARKTIAFYEFLFIQTYLERRKFKTKAEGGVYIKKSDFTEKFITKLPFKLTGAQKRVTEEILEDMQTGKRMARLLQGDVGSGKTIVALISALNVIKSGYQVAFMAPTEILANQHYRKIVKYLQNSDINVELLTGGLKTSEKKTIKENLTSGKTDIVVGTHALIEDDVVFRSLGLAIIDEQHRFGVEQRSKLLNKGNNTHLLVMTATPIPRSLAMTLYGDLDISVIDEMPPGRKEIVTRWIKDDKRFELYDFIKKRINEMGDQVYVIYPLVEESEKLDLKSATLMFEEIKKYFSDIKVGLIHGRINSGEKEEVMKRFAKGEIKILVGTTVIEVGIDVPNATIMVIEHPERFGLSQLHQLRGRIGRGDKKSFCILITDRFVSDVAVKRLKIMEQTKNGFKIAEEDLKLRGPGNIYGTRQHGMPDFKVANIIEDADMLMKARECAKKIIDYDRDLKYNKLLDRFEGIDRYYRIG</sequence>
<dbReference type="GO" id="GO:0016887">
    <property type="term" value="F:ATP hydrolysis activity"/>
    <property type="evidence" value="ECO:0007669"/>
    <property type="project" value="RHEA"/>
</dbReference>
<protein>
    <recommendedName>
        <fullName evidence="2 15">ATP-dependent DNA helicase RecG</fullName>
        <ecNumber evidence="13 15">5.6.2.4</ecNumber>
    </recommendedName>
</protein>
<dbReference type="Pfam" id="PF19833">
    <property type="entry name" value="RecG_dom3_C"/>
    <property type="match status" value="1"/>
</dbReference>
<keyword evidence="11" id="KW-0413">Isomerase</keyword>
<evidence type="ECO:0000256" key="12">
    <source>
        <dbReference type="ARBA" id="ARBA00034617"/>
    </source>
</evidence>
<dbReference type="GO" id="GO:0006281">
    <property type="term" value="P:DNA repair"/>
    <property type="evidence" value="ECO:0007669"/>
    <property type="project" value="UniProtKB-UniRule"/>
</dbReference>
<evidence type="ECO:0000256" key="3">
    <source>
        <dbReference type="ARBA" id="ARBA00022741"/>
    </source>
</evidence>
<reference evidence="18 19" key="1">
    <citation type="submission" date="2018-06" db="EMBL/GenBank/DDBJ databases">
        <title>Extensive metabolic versatility and redundancy in microbially diverse, dynamic hydrothermal sediments.</title>
        <authorList>
            <person name="Dombrowski N."/>
            <person name="Teske A."/>
            <person name="Baker B.J."/>
        </authorList>
    </citation>
    <scope>NUCLEOTIDE SEQUENCE [LARGE SCALE GENOMIC DNA]</scope>
    <source>
        <strain evidence="18">B35_G9</strain>
    </source>
</reference>
<evidence type="ECO:0000256" key="4">
    <source>
        <dbReference type="ARBA" id="ARBA00022763"/>
    </source>
</evidence>
<dbReference type="SMART" id="SM00487">
    <property type="entry name" value="DEXDc"/>
    <property type="match status" value="1"/>
</dbReference>
<dbReference type="InterPro" id="IPR045562">
    <property type="entry name" value="RecG_dom3_C"/>
</dbReference>
<dbReference type="GO" id="GO:0043138">
    <property type="term" value="F:3'-5' DNA helicase activity"/>
    <property type="evidence" value="ECO:0007669"/>
    <property type="project" value="UniProtKB-EC"/>
</dbReference>
<keyword evidence="7 15" id="KW-0067">ATP-binding</keyword>
<dbReference type="Proteomes" id="UP000282321">
    <property type="component" value="Unassembled WGS sequence"/>
</dbReference>
<evidence type="ECO:0000256" key="11">
    <source>
        <dbReference type="ARBA" id="ARBA00023235"/>
    </source>
</evidence>
<keyword evidence="8" id="KW-0238">DNA-binding</keyword>
<dbReference type="Gene3D" id="3.40.50.300">
    <property type="entry name" value="P-loop containing nucleotide triphosphate hydrolases"/>
    <property type="match status" value="2"/>
</dbReference>
<dbReference type="SUPFAM" id="SSF52540">
    <property type="entry name" value="P-loop containing nucleoside triphosphate hydrolases"/>
    <property type="match status" value="2"/>
</dbReference>
<keyword evidence="9 15" id="KW-0233">DNA recombination</keyword>
<gene>
    <name evidence="18" type="ORF">DRP44_00185</name>
</gene>
<keyword evidence="3 15" id="KW-0547">Nucleotide-binding</keyword>
<dbReference type="PROSITE" id="PS51192">
    <property type="entry name" value="HELICASE_ATP_BIND_1"/>
    <property type="match status" value="1"/>
</dbReference>
<dbReference type="InterPro" id="IPR047112">
    <property type="entry name" value="RecG/Mfd"/>
</dbReference>
<evidence type="ECO:0000259" key="17">
    <source>
        <dbReference type="PROSITE" id="PS51194"/>
    </source>
</evidence>